<comment type="subunit">
    <text evidence="3">Homodimer.</text>
</comment>
<dbReference type="InterPro" id="IPR017824">
    <property type="entry name" value="Aminodeoxychorismate_lyase_IV"/>
</dbReference>
<dbReference type="FunFam" id="3.20.10.10:FF:000002">
    <property type="entry name" value="D-alanine aminotransferase"/>
    <property type="match status" value="1"/>
</dbReference>
<dbReference type="InterPro" id="IPR036038">
    <property type="entry name" value="Aminotransferase-like"/>
</dbReference>
<dbReference type="InterPro" id="IPR050571">
    <property type="entry name" value="Class-IV_PLP-Dep_Aminotrnsfr"/>
</dbReference>
<evidence type="ECO:0000313" key="10">
    <source>
        <dbReference type="EMBL" id="VAW85503.1"/>
    </source>
</evidence>
<dbReference type="GO" id="GO:0046656">
    <property type="term" value="P:folic acid biosynthetic process"/>
    <property type="evidence" value="ECO:0007669"/>
    <property type="project" value="UniProtKB-KW"/>
</dbReference>
<dbReference type="EMBL" id="UOFP01000097">
    <property type="protein sequence ID" value="VAW85503.1"/>
    <property type="molecule type" value="Genomic_DNA"/>
</dbReference>
<reference evidence="10" key="1">
    <citation type="submission" date="2018-06" db="EMBL/GenBank/DDBJ databases">
        <authorList>
            <person name="Zhirakovskaya E."/>
        </authorList>
    </citation>
    <scope>NUCLEOTIDE SEQUENCE</scope>
</reference>
<comment type="pathway">
    <text evidence="7">Cofactor biosynthesis; tetrahydrofolate biosynthesis; 4-aminobenzoate from chorismate: step 2/2.</text>
</comment>
<accession>A0A3B0ZBA4</accession>
<dbReference type="InterPro" id="IPR043131">
    <property type="entry name" value="BCAT-like_N"/>
</dbReference>
<keyword evidence="4" id="KW-0663">Pyridoxal phosphate</keyword>
<dbReference type="GO" id="GO:0005829">
    <property type="term" value="C:cytosol"/>
    <property type="evidence" value="ECO:0007669"/>
    <property type="project" value="TreeGrafter"/>
</dbReference>
<evidence type="ECO:0000256" key="8">
    <source>
        <dbReference type="ARBA" id="ARBA00035676"/>
    </source>
</evidence>
<evidence type="ECO:0000256" key="9">
    <source>
        <dbReference type="ARBA" id="ARBA00049529"/>
    </source>
</evidence>
<evidence type="ECO:0000256" key="4">
    <source>
        <dbReference type="ARBA" id="ARBA00022898"/>
    </source>
</evidence>
<evidence type="ECO:0000256" key="7">
    <source>
        <dbReference type="ARBA" id="ARBA00035633"/>
    </source>
</evidence>
<evidence type="ECO:0000256" key="1">
    <source>
        <dbReference type="ARBA" id="ARBA00001933"/>
    </source>
</evidence>
<dbReference type="CDD" id="cd01559">
    <property type="entry name" value="ADCL_like"/>
    <property type="match status" value="1"/>
</dbReference>
<dbReference type="InterPro" id="IPR043132">
    <property type="entry name" value="BCAT-like_C"/>
</dbReference>
<name>A0A3B0ZBA4_9ZZZZ</name>
<evidence type="ECO:0000256" key="3">
    <source>
        <dbReference type="ARBA" id="ARBA00011738"/>
    </source>
</evidence>
<dbReference type="Gene3D" id="3.30.470.10">
    <property type="match status" value="1"/>
</dbReference>
<gene>
    <name evidence="10" type="ORF">MNBD_GAMMA18-2081</name>
</gene>
<comment type="similarity">
    <text evidence="2">Belongs to the class-IV pyridoxal-phosphate-dependent aminotransferase family.</text>
</comment>
<comment type="catalytic activity">
    <reaction evidence="9">
        <text>4-amino-4-deoxychorismate = 4-aminobenzoate + pyruvate + H(+)</text>
        <dbReference type="Rhea" id="RHEA:16201"/>
        <dbReference type="ChEBI" id="CHEBI:15361"/>
        <dbReference type="ChEBI" id="CHEBI:15378"/>
        <dbReference type="ChEBI" id="CHEBI:17836"/>
        <dbReference type="ChEBI" id="CHEBI:58406"/>
        <dbReference type="EC" id="4.1.3.38"/>
    </reaction>
</comment>
<dbReference type="InterPro" id="IPR001544">
    <property type="entry name" value="Aminotrans_IV"/>
</dbReference>
<dbReference type="PROSITE" id="PS00770">
    <property type="entry name" value="AA_TRANSFER_CLASS_4"/>
    <property type="match status" value="1"/>
</dbReference>
<dbReference type="InterPro" id="IPR018300">
    <property type="entry name" value="Aminotrans_IV_CS"/>
</dbReference>
<organism evidence="10">
    <name type="scientific">hydrothermal vent metagenome</name>
    <dbReference type="NCBI Taxonomy" id="652676"/>
    <lineage>
        <taxon>unclassified sequences</taxon>
        <taxon>metagenomes</taxon>
        <taxon>ecological metagenomes</taxon>
    </lineage>
</organism>
<dbReference type="GO" id="GO:0008696">
    <property type="term" value="F:4-amino-4-deoxychorismate lyase activity"/>
    <property type="evidence" value="ECO:0007669"/>
    <property type="project" value="UniProtKB-EC"/>
</dbReference>
<evidence type="ECO:0000256" key="5">
    <source>
        <dbReference type="ARBA" id="ARBA00022909"/>
    </source>
</evidence>
<dbReference type="Gene3D" id="3.20.10.10">
    <property type="entry name" value="D-amino Acid Aminotransferase, subunit A, domain 2"/>
    <property type="match status" value="1"/>
</dbReference>
<dbReference type="PANTHER" id="PTHR42743:SF2">
    <property type="entry name" value="AMINODEOXYCHORISMATE LYASE"/>
    <property type="match status" value="1"/>
</dbReference>
<dbReference type="NCBIfam" id="NF004761">
    <property type="entry name" value="PRK06092.1"/>
    <property type="match status" value="1"/>
</dbReference>
<dbReference type="SUPFAM" id="SSF56752">
    <property type="entry name" value="D-aminoacid aminotransferase-like PLP-dependent enzymes"/>
    <property type="match status" value="1"/>
</dbReference>
<keyword evidence="6 10" id="KW-0456">Lyase</keyword>
<proteinExistence type="inferred from homology"/>
<evidence type="ECO:0000256" key="2">
    <source>
        <dbReference type="ARBA" id="ARBA00009320"/>
    </source>
</evidence>
<sequence length="267" mass="29660">MRINGETADHISALDRGLLYGDGLFETLSIVEGEPLHWSRHMARLTQGCQRLKITAPDSDYLLAEVRACCAGKTRAVAKIIVTRGQGGRGYNPANTTPTHIVQCFPWPDFPAKNSDQGVVVHVCELRLAAQPLLAGLKHLNRLESVLARAEWTDDTITEGLLRDSQGHYIEGTMSNLFIIKSGQLFTDPLQQCGVAGIMRDIVMTLAKPLGIRCFLRTIDEQQLKDADELFICNSLINIWPIRCVIDRGEYPVGPLTRQLQQAIRAM</sequence>
<dbReference type="Pfam" id="PF01063">
    <property type="entry name" value="Aminotran_4"/>
    <property type="match status" value="1"/>
</dbReference>
<dbReference type="EC" id="4.1.3.38" evidence="8"/>
<comment type="cofactor">
    <cofactor evidence="1">
        <name>pyridoxal 5'-phosphate</name>
        <dbReference type="ChEBI" id="CHEBI:597326"/>
    </cofactor>
</comment>
<evidence type="ECO:0000256" key="6">
    <source>
        <dbReference type="ARBA" id="ARBA00023239"/>
    </source>
</evidence>
<protein>
    <recommendedName>
        <fullName evidence="8">aminodeoxychorismate lyase</fullName>
        <ecNumber evidence="8">4.1.3.38</ecNumber>
    </recommendedName>
</protein>
<dbReference type="PANTHER" id="PTHR42743">
    <property type="entry name" value="AMINO-ACID AMINOTRANSFERASE"/>
    <property type="match status" value="1"/>
</dbReference>
<dbReference type="NCBIfam" id="TIGR03461">
    <property type="entry name" value="pabC_Proteo"/>
    <property type="match status" value="1"/>
</dbReference>
<dbReference type="GO" id="GO:0008153">
    <property type="term" value="P:4-aminobenzoate biosynthetic process"/>
    <property type="evidence" value="ECO:0007669"/>
    <property type="project" value="TreeGrafter"/>
</dbReference>
<dbReference type="GO" id="GO:0030170">
    <property type="term" value="F:pyridoxal phosphate binding"/>
    <property type="evidence" value="ECO:0007669"/>
    <property type="project" value="InterPro"/>
</dbReference>
<dbReference type="AlphaFoldDB" id="A0A3B0ZBA4"/>
<keyword evidence="5" id="KW-0289">Folate biosynthesis</keyword>